<feature type="domain" description="DUF2007" evidence="1">
    <location>
        <begin position="9"/>
        <end position="68"/>
    </location>
</feature>
<dbReference type="EMBL" id="BAABJY010000001">
    <property type="protein sequence ID" value="GAA4856430.1"/>
    <property type="molecule type" value="Genomic_DNA"/>
</dbReference>
<evidence type="ECO:0000313" key="3">
    <source>
        <dbReference type="Proteomes" id="UP001501323"/>
    </source>
</evidence>
<dbReference type="RefSeq" id="WP_345293924.1">
    <property type="nucleotide sequence ID" value="NZ_BAABJY010000001.1"/>
</dbReference>
<dbReference type="Gene3D" id="3.30.70.790">
    <property type="entry name" value="UreE, C-terminal domain"/>
    <property type="match status" value="1"/>
</dbReference>
<keyword evidence="3" id="KW-1185">Reference proteome</keyword>
<gene>
    <name evidence="2" type="ORF">GCM10023332_05120</name>
</gene>
<protein>
    <recommendedName>
        <fullName evidence="1">DUF2007 domain-containing protein</fullName>
    </recommendedName>
</protein>
<organism evidence="2 3">
    <name type="scientific">Luteimonas vadosa</name>
    <dbReference type="NCBI Taxonomy" id="1165507"/>
    <lineage>
        <taxon>Bacteria</taxon>
        <taxon>Pseudomonadati</taxon>
        <taxon>Pseudomonadota</taxon>
        <taxon>Gammaproteobacteria</taxon>
        <taxon>Lysobacterales</taxon>
        <taxon>Lysobacteraceae</taxon>
        <taxon>Luteimonas</taxon>
    </lineage>
</organism>
<sequence>MFTIVASYIDPIEAQFARGLLVSEGLDAHVSDEHIALANWEWRLAVGGTKLRVPDEQAARARAVLRAMDAGEYALVDATEASACGAPDRESASSRLAWLALILLSLPLPWRRREAHVEEAVRAL</sequence>
<comment type="caution">
    <text evidence="2">The sequence shown here is derived from an EMBL/GenBank/DDBJ whole genome shotgun (WGS) entry which is preliminary data.</text>
</comment>
<name>A0ABP9DUJ2_9GAMM</name>
<dbReference type="Proteomes" id="UP001501323">
    <property type="component" value="Unassembled WGS sequence"/>
</dbReference>
<evidence type="ECO:0000259" key="1">
    <source>
        <dbReference type="Pfam" id="PF09413"/>
    </source>
</evidence>
<evidence type="ECO:0000313" key="2">
    <source>
        <dbReference type="EMBL" id="GAA4856430.1"/>
    </source>
</evidence>
<accession>A0ABP9DUJ2</accession>
<dbReference type="Pfam" id="PF09413">
    <property type="entry name" value="DUF2007"/>
    <property type="match status" value="1"/>
</dbReference>
<dbReference type="SUPFAM" id="SSF54913">
    <property type="entry name" value="GlnB-like"/>
    <property type="match status" value="1"/>
</dbReference>
<reference evidence="3" key="1">
    <citation type="journal article" date="2019" name="Int. J. Syst. Evol. Microbiol.">
        <title>The Global Catalogue of Microorganisms (GCM) 10K type strain sequencing project: providing services to taxonomists for standard genome sequencing and annotation.</title>
        <authorList>
            <consortium name="The Broad Institute Genomics Platform"/>
            <consortium name="The Broad Institute Genome Sequencing Center for Infectious Disease"/>
            <person name="Wu L."/>
            <person name="Ma J."/>
        </authorList>
    </citation>
    <scope>NUCLEOTIDE SEQUENCE [LARGE SCALE GENOMIC DNA]</scope>
    <source>
        <strain evidence="3">JCM 18392</strain>
    </source>
</reference>
<dbReference type="InterPro" id="IPR011322">
    <property type="entry name" value="N-reg_PII-like_a/b"/>
</dbReference>
<dbReference type="InterPro" id="IPR018551">
    <property type="entry name" value="DUF2007"/>
</dbReference>
<proteinExistence type="predicted"/>